<evidence type="ECO:0000256" key="9">
    <source>
        <dbReference type="HAMAP-Rule" id="MF_01658"/>
    </source>
</evidence>
<keyword evidence="6 9" id="KW-0408">Iron</keyword>
<evidence type="ECO:0000256" key="7">
    <source>
        <dbReference type="ARBA" id="ARBA00023033"/>
    </source>
</evidence>
<comment type="pathway">
    <text evidence="1 9">Cofactor biosynthesis; ubiquinone biosynthesis.</text>
</comment>
<dbReference type="Pfam" id="PF03232">
    <property type="entry name" value="COQ7"/>
    <property type="match status" value="1"/>
</dbReference>
<keyword evidence="3 9" id="KW-0831">Ubiquinone biosynthesis</keyword>
<feature type="binding site" evidence="9">
    <location>
        <position position="181"/>
    </location>
    <ligand>
        <name>Fe cation</name>
        <dbReference type="ChEBI" id="CHEBI:24875"/>
        <label>1</label>
    </ligand>
</feature>
<organism evidence="11 12">
    <name type="scientific">Caballeronia hypogeia</name>
    <dbReference type="NCBI Taxonomy" id="1777140"/>
    <lineage>
        <taxon>Bacteria</taxon>
        <taxon>Pseudomonadati</taxon>
        <taxon>Pseudomonadota</taxon>
        <taxon>Betaproteobacteria</taxon>
        <taxon>Burkholderiales</taxon>
        <taxon>Burkholderiaceae</taxon>
        <taxon>Caballeronia</taxon>
    </lineage>
</organism>
<dbReference type="EC" id="1.14.99.60" evidence="9"/>
<accession>A0A158CP76</accession>
<evidence type="ECO:0000313" key="11">
    <source>
        <dbReference type="EMBL" id="SAK83407.1"/>
    </source>
</evidence>
<comment type="caution">
    <text evidence="11">The sequence shown here is derived from an EMBL/GenBank/DDBJ whole genome shotgun (WGS) entry which is preliminary data.</text>
</comment>
<dbReference type="NCBIfam" id="NF033656">
    <property type="entry name" value="DMQ_monoox_COQ7"/>
    <property type="match status" value="1"/>
</dbReference>
<evidence type="ECO:0000256" key="8">
    <source>
        <dbReference type="ARBA" id="ARBA00023136"/>
    </source>
</evidence>
<evidence type="ECO:0000256" key="1">
    <source>
        <dbReference type="ARBA" id="ARBA00004749"/>
    </source>
</evidence>
<dbReference type="CDD" id="cd01042">
    <property type="entry name" value="DMQH"/>
    <property type="match status" value="1"/>
</dbReference>
<dbReference type="STRING" id="1777140.AWB79_05618"/>
<sequence length="218" mass="23818">MTLDEVISEFDRGLRSMTGVSRMSRPIPESTASAFSAESDALADESQLTEKERAHSAGLMRVNHVGEVCAQALYQAQKLATDSPELKASFEQAAREEEDHLAWTSRRLQDLESRPSLLNPLWYAGALAIGFVAGRFGDRASLGFMAETERQVEQHLDGHMKTLPANDHASRAIVEQMRLDESAHAAAAIGAGAGEVPFPVRALMRAASKVMTRTAYYI</sequence>
<dbReference type="InterPro" id="IPR012347">
    <property type="entry name" value="Ferritin-like"/>
</dbReference>
<keyword evidence="2 9" id="KW-1003">Cell membrane</keyword>
<evidence type="ECO:0000256" key="6">
    <source>
        <dbReference type="ARBA" id="ARBA00023004"/>
    </source>
</evidence>
<dbReference type="Proteomes" id="UP000054851">
    <property type="component" value="Unassembled WGS sequence"/>
</dbReference>
<feature type="binding site" evidence="9">
    <location>
        <position position="184"/>
    </location>
    <ligand>
        <name>Fe cation</name>
        <dbReference type="ChEBI" id="CHEBI:24875"/>
        <label>2</label>
    </ligand>
</feature>
<keyword evidence="8 9" id="KW-0472">Membrane</keyword>
<gene>
    <name evidence="9" type="primary">coq7</name>
    <name evidence="11" type="ORF">AWB79_05618</name>
</gene>
<feature type="binding site" evidence="9">
    <location>
        <position position="67"/>
    </location>
    <ligand>
        <name>Fe cation</name>
        <dbReference type="ChEBI" id="CHEBI:24875"/>
        <label>1</label>
    </ligand>
</feature>
<feature type="binding site" evidence="9">
    <location>
        <position position="149"/>
    </location>
    <ligand>
        <name>Fe cation</name>
        <dbReference type="ChEBI" id="CHEBI:24875"/>
        <label>2</label>
    </ligand>
</feature>
<dbReference type="InterPro" id="IPR011566">
    <property type="entry name" value="Ubq_synth_Coq7"/>
</dbReference>
<keyword evidence="7 9" id="KW-0503">Monooxygenase</keyword>
<feature type="binding site" evidence="9">
    <location>
        <position position="97"/>
    </location>
    <ligand>
        <name>Fe cation</name>
        <dbReference type="ChEBI" id="CHEBI:24875"/>
        <label>2</label>
    </ligand>
</feature>
<evidence type="ECO:0000256" key="2">
    <source>
        <dbReference type="ARBA" id="ARBA00022475"/>
    </source>
</evidence>
<proteinExistence type="inferred from homology"/>
<dbReference type="HAMAP" id="MF_01658">
    <property type="entry name" value="COQ7"/>
    <property type="match status" value="1"/>
</dbReference>
<comment type="function">
    <text evidence="9">Catalyzes the hydroxylation of 2-nonaprenyl-3-methyl-6-methoxy-1,4-benzoquinol during ubiquinone biosynthesis.</text>
</comment>
<dbReference type="GO" id="GO:0005886">
    <property type="term" value="C:plasma membrane"/>
    <property type="evidence" value="ECO:0007669"/>
    <property type="project" value="UniProtKB-SubCell"/>
</dbReference>
<feature type="binding site" evidence="9">
    <location>
        <position position="181"/>
    </location>
    <ligand>
        <name>Fe cation</name>
        <dbReference type="ChEBI" id="CHEBI:24875"/>
        <label>2</label>
    </ligand>
</feature>
<dbReference type="InterPro" id="IPR047809">
    <property type="entry name" value="COQ7_proteobact"/>
</dbReference>
<feature type="binding site" evidence="9">
    <location>
        <position position="100"/>
    </location>
    <ligand>
        <name>Fe cation</name>
        <dbReference type="ChEBI" id="CHEBI:24875"/>
        <label>1</label>
    </ligand>
</feature>
<dbReference type="GO" id="GO:0046872">
    <property type="term" value="F:metal ion binding"/>
    <property type="evidence" value="ECO:0007669"/>
    <property type="project" value="UniProtKB-KW"/>
</dbReference>
<dbReference type="Gene3D" id="1.20.1260.10">
    <property type="match status" value="1"/>
</dbReference>
<dbReference type="UniPathway" id="UPA00232"/>
<dbReference type="InterPro" id="IPR009078">
    <property type="entry name" value="Ferritin-like_SF"/>
</dbReference>
<keyword evidence="4 9" id="KW-0479">Metal-binding</keyword>
<evidence type="ECO:0000313" key="12">
    <source>
        <dbReference type="Proteomes" id="UP000054851"/>
    </source>
</evidence>
<protein>
    <recommendedName>
        <fullName evidence="9">3-demethoxyubiquinol 3-hydroxylase</fullName>
        <shortName evidence="9">DMQ hydroxylase</shortName>
        <ecNumber evidence="9">1.14.99.60</ecNumber>
    </recommendedName>
    <alternativeName>
        <fullName evidence="9">2-nonaprenyl-3-methyl-6-methoxy-1,4-benzoquinol hydroxylase</fullName>
    </alternativeName>
</protein>
<dbReference type="AlphaFoldDB" id="A0A158CP76"/>
<comment type="subcellular location">
    <subcellularLocation>
        <location evidence="9">Cell membrane</location>
        <topology evidence="9">Peripheral membrane protein</topology>
    </subcellularLocation>
</comment>
<evidence type="ECO:0000256" key="10">
    <source>
        <dbReference type="SAM" id="MobiDB-lite"/>
    </source>
</evidence>
<dbReference type="RefSeq" id="WP_061170707.1">
    <property type="nucleotide sequence ID" value="NZ_FCOA02000025.1"/>
</dbReference>
<evidence type="ECO:0000256" key="4">
    <source>
        <dbReference type="ARBA" id="ARBA00022723"/>
    </source>
</evidence>
<dbReference type="SUPFAM" id="SSF47240">
    <property type="entry name" value="Ferritin-like"/>
    <property type="match status" value="1"/>
</dbReference>
<feature type="region of interest" description="Disordered" evidence="10">
    <location>
        <begin position="21"/>
        <end position="49"/>
    </location>
</feature>
<keyword evidence="5 9" id="KW-0560">Oxidoreductase</keyword>
<comment type="cofactor">
    <cofactor evidence="9">
        <name>Fe cation</name>
        <dbReference type="ChEBI" id="CHEBI:24875"/>
    </cofactor>
    <text evidence="9">Binds 2 iron ions per subunit.</text>
</comment>
<name>A0A158CP76_9BURK</name>
<dbReference type="PANTHER" id="PTHR11237:SF4">
    <property type="entry name" value="5-DEMETHOXYUBIQUINONE HYDROXYLASE, MITOCHONDRIAL"/>
    <property type="match status" value="1"/>
</dbReference>
<keyword evidence="12" id="KW-1185">Reference proteome</keyword>
<reference evidence="11" key="1">
    <citation type="submission" date="2016-01" db="EMBL/GenBank/DDBJ databases">
        <authorList>
            <person name="Peeters C."/>
        </authorList>
    </citation>
    <scope>NUCLEOTIDE SEQUENCE</scope>
    <source>
        <strain evidence="11">LMG 29322</strain>
    </source>
</reference>
<dbReference type="OrthoDB" id="5192789at2"/>
<comment type="catalytic activity">
    <reaction evidence="9">
        <text>a 5-methoxy-2-methyl-3-(all-trans-polyprenyl)benzene-1,4-diol + AH2 + O2 = a 3-demethylubiquinol + A + H2O</text>
        <dbReference type="Rhea" id="RHEA:50908"/>
        <dbReference type="Rhea" id="RHEA-COMP:10859"/>
        <dbReference type="Rhea" id="RHEA-COMP:10914"/>
        <dbReference type="ChEBI" id="CHEBI:13193"/>
        <dbReference type="ChEBI" id="CHEBI:15377"/>
        <dbReference type="ChEBI" id="CHEBI:15379"/>
        <dbReference type="ChEBI" id="CHEBI:17499"/>
        <dbReference type="ChEBI" id="CHEBI:84167"/>
        <dbReference type="ChEBI" id="CHEBI:84422"/>
        <dbReference type="EC" id="1.14.99.60"/>
    </reaction>
</comment>
<dbReference type="EMBL" id="FCOA02000025">
    <property type="protein sequence ID" value="SAK83407.1"/>
    <property type="molecule type" value="Genomic_DNA"/>
</dbReference>
<dbReference type="PANTHER" id="PTHR11237">
    <property type="entry name" value="COENZYME Q10 BIOSYNTHESIS PROTEIN 7"/>
    <property type="match status" value="1"/>
</dbReference>
<evidence type="ECO:0000256" key="5">
    <source>
        <dbReference type="ARBA" id="ARBA00023002"/>
    </source>
</evidence>
<feature type="binding site" evidence="9">
    <location>
        <position position="97"/>
    </location>
    <ligand>
        <name>Fe cation</name>
        <dbReference type="ChEBI" id="CHEBI:24875"/>
        <label>1</label>
    </ligand>
</feature>
<comment type="similarity">
    <text evidence="9">Belongs to the COQ7 family.</text>
</comment>
<evidence type="ECO:0000256" key="3">
    <source>
        <dbReference type="ARBA" id="ARBA00022688"/>
    </source>
</evidence>
<dbReference type="GO" id="GO:0006744">
    <property type="term" value="P:ubiquinone biosynthetic process"/>
    <property type="evidence" value="ECO:0007669"/>
    <property type="project" value="UniProtKB-UniRule"/>
</dbReference>
<dbReference type="GO" id="GO:0008682">
    <property type="term" value="F:3-demethoxyubiquinol 3-hydroxylase activity"/>
    <property type="evidence" value="ECO:0007669"/>
    <property type="project" value="UniProtKB-EC"/>
</dbReference>